<reference evidence="1" key="1">
    <citation type="journal article" date="2020" name="Stud. Mycol.">
        <title>101 Dothideomycetes genomes: a test case for predicting lifestyles and emergence of pathogens.</title>
        <authorList>
            <person name="Haridas S."/>
            <person name="Albert R."/>
            <person name="Binder M."/>
            <person name="Bloem J."/>
            <person name="Labutti K."/>
            <person name="Salamov A."/>
            <person name="Andreopoulos B."/>
            <person name="Baker S."/>
            <person name="Barry K."/>
            <person name="Bills G."/>
            <person name="Bluhm B."/>
            <person name="Cannon C."/>
            <person name="Castanera R."/>
            <person name="Culley D."/>
            <person name="Daum C."/>
            <person name="Ezra D."/>
            <person name="Gonzalez J."/>
            <person name="Henrissat B."/>
            <person name="Kuo A."/>
            <person name="Liang C."/>
            <person name="Lipzen A."/>
            <person name="Lutzoni F."/>
            <person name="Magnuson J."/>
            <person name="Mondo S."/>
            <person name="Nolan M."/>
            <person name="Ohm R."/>
            <person name="Pangilinan J."/>
            <person name="Park H.-J."/>
            <person name="Ramirez L."/>
            <person name="Alfaro M."/>
            <person name="Sun H."/>
            <person name="Tritt A."/>
            <person name="Yoshinaga Y."/>
            <person name="Zwiers L.-H."/>
            <person name="Turgeon B."/>
            <person name="Goodwin S."/>
            <person name="Spatafora J."/>
            <person name="Crous P."/>
            <person name="Grigoriev I."/>
        </authorList>
    </citation>
    <scope>NUCLEOTIDE SEQUENCE</scope>
    <source>
        <strain evidence="1">ATCC 200398</strain>
    </source>
</reference>
<organism evidence="1 2">
    <name type="scientific">Lindgomyces ingoldianus</name>
    <dbReference type="NCBI Taxonomy" id="673940"/>
    <lineage>
        <taxon>Eukaryota</taxon>
        <taxon>Fungi</taxon>
        <taxon>Dikarya</taxon>
        <taxon>Ascomycota</taxon>
        <taxon>Pezizomycotina</taxon>
        <taxon>Dothideomycetes</taxon>
        <taxon>Pleosporomycetidae</taxon>
        <taxon>Pleosporales</taxon>
        <taxon>Lindgomycetaceae</taxon>
        <taxon>Lindgomyces</taxon>
    </lineage>
</organism>
<evidence type="ECO:0000313" key="2">
    <source>
        <dbReference type="Proteomes" id="UP000799755"/>
    </source>
</evidence>
<proteinExistence type="predicted"/>
<comment type="caution">
    <text evidence="1">The sequence shown here is derived from an EMBL/GenBank/DDBJ whole genome shotgun (WGS) entry which is preliminary data.</text>
</comment>
<dbReference type="EMBL" id="MU003501">
    <property type="protein sequence ID" value="KAF2472826.1"/>
    <property type="molecule type" value="Genomic_DNA"/>
</dbReference>
<name>A0ACB6R106_9PLEO</name>
<accession>A0ACB6R106</accession>
<dbReference type="Proteomes" id="UP000799755">
    <property type="component" value="Unassembled WGS sequence"/>
</dbReference>
<gene>
    <name evidence="1" type="ORF">BDR25DRAFT_11805</name>
</gene>
<protein>
    <submittedName>
        <fullName evidence="1">Uncharacterized protein</fullName>
    </submittedName>
</protein>
<evidence type="ECO:0000313" key="1">
    <source>
        <dbReference type="EMBL" id="KAF2472826.1"/>
    </source>
</evidence>
<sequence length="179" mass="18965">MKTVLILTTLLSLALASPLNPRQGVGYPEPPEHACDCNYMCTNEAGELNCVCLILSLNECYRVQQINQFPCLPPTFPAECNNTALPSPPKSVRQTPSPANEGENCGGILGTSCTDGLICVSNDPDCRDCEGLCESNLCGGILGENCPRHYECVLDEVCLNQGGGSDCTGVCELSLFGGK</sequence>
<keyword evidence="2" id="KW-1185">Reference proteome</keyword>